<evidence type="ECO:0000256" key="1">
    <source>
        <dbReference type="ARBA" id="ARBA00022679"/>
    </source>
</evidence>
<feature type="domain" description="N-acetyltransferase" evidence="3">
    <location>
        <begin position="1"/>
        <end position="142"/>
    </location>
</feature>
<keyword evidence="2" id="KW-0012">Acyltransferase</keyword>
<dbReference type="CDD" id="cd04301">
    <property type="entry name" value="NAT_SF"/>
    <property type="match status" value="2"/>
</dbReference>
<dbReference type="InterPro" id="IPR016181">
    <property type="entry name" value="Acyl_CoA_acyltransferase"/>
</dbReference>
<dbReference type="Pfam" id="PF00583">
    <property type="entry name" value="Acetyltransf_1"/>
    <property type="match status" value="1"/>
</dbReference>
<dbReference type="SUPFAM" id="SSF55729">
    <property type="entry name" value="Acyl-CoA N-acyltransferases (Nat)"/>
    <property type="match status" value="1"/>
</dbReference>
<evidence type="ECO:0000313" key="4">
    <source>
        <dbReference type="EMBL" id="KMM38487.1"/>
    </source>
</evidence>
<dbReference type="Gene3D" id="3.40.630.30">
    <property type="match status" value="2"/>
</dbReference>
<dbReference type="OrthoDB" id="95438at2"/>
<dbReference type="InterPro" id="IPR050680">
    <property type="entry name" value="YpeA/RimI_acetyltransf"/>
</dbReference>
<protein>
    <recommendedName>
        <fullName evidence="3">N-acetyltransferase domain-containing protein</fullName>
    </recommendedName>
</protein>
<organism evidence="4 5">
    <name type="scientific">Guptibacillus hwajinpoensis</name>
    <dbReference type="NCBI Taxonomy" id="208199"/>
    <lineage>
        <taxon>Bacteria</taxon>
        <taxon>Bacillati</taxon>
        <taxon>Bacillota</taxon>
        <taxon>Bacilli</taxon>
        <taxon>Bacillales</taxon>
        <taxon>Guptibacillaceae</taxon>
        <taxon>Guptibacillus</taxon>
    </lineage>
</organism>
<proteinExistence type="predicted"/>
<keyword evidence="5" id="KW-1185">Reference proteome</keyword>
<dbReference type="PANTHER" id="PTHR43420:SF47">
    <property type="entry name" value="N-ACETYLTRANSFERASE DOMAIN-CONTAINING PROTEIN"/>
    <property type="match status" value="1"/>
</dbReference>
<dbReference type="PANTHER" id="PTHR43420">
    <property type="entry name" value="ACETYLTRANSFERASE"/>
    <property type="match status" value="1"/>
</dbReference>
<evidence type="ECO:0000259" key="3">
    <source>
        <dbReference type="PROSITE" id="PS51186"/>
    </source>
</evidence>
<keyword evidence="1" id="KW-0808">Transferase</keyword>
<evidence type="ECO:0000256" key="2">
    <source>
        <dbReference type="ARBA" id="ARBA00023315"/>
    </source>
</evidence>
<evidence type="ECO:0000313" key="5">
    <source>
        <dbReference type="Proteomes" id="UP000035996"/>
    </source>
</evidence>
<sequence>MIRTYNEREDKKKLLTFIKKSGVEDNVGSLDELTSKSNRLLLYECNGLRGYSYASISPNEEESITEIITYVEPKYRLKGIGTALYKEIEKLVSETKPDFLCTYIGIESGNPVGFAKKMGYEKWWGSPELVYTGGYFPKTDIEFVKYEDQFFKRFVKVVQDSYYDLHRKNDLKPYITSEKTVKQYKLNNKDKIYLILDNDQIVASVTTGEGEVDNLMVAPRYQGKGYGRKALQFGINKMLNEGYKDIRICFVEGNDNAKKLYISLGFKPLHYTQVYRKFL</sequence>
<gene>
    <name evidence="4" type="ORF">AB986_04095</name>
</gene>
<dbReference type="PROSITE" id="PS51186">
    <property type="entry name" value="GNAT"/>
    <property type="match status" value="2"/>
</dbReference>
<comment type="caution">
    <text evidence="4">The sequence shown here is derived from an EMBL/GenBank/DDBJ whole genome shotgun (WGS) entry which is preliminary data.</text>
</comment>
<dbReference type="RefSeq" id="WP_048309602.1">
    <property type="nucleotide sequence ID" value="NZ_CP119526.1"/>
</dbReference>
<name>A0A0J6FVU0_9BACL</name>
<reference evidence="4" key="1">
    <citation type="submission" date="2015-06" db="EMBL/GenBank/DDBJ databases">
        <authorList>
            <person name="Liu B."/>
            <person name="Wang J."/>
            <person name="Zhu Y."/>
            <person name="Liu G."/>
            <person name="Chen Q."/>
            <person name="Zheng C."/>
            <person name="Che J."/>
            <person name="Ge C."/>
            <person name="Shi H."/>
            <person name="Pan Z."/>
            <person name="Liu X."/>
        </authorList>
    </citation>
    <scope>NUCLEOTIDE SEQUENCE [LARGE SCALE GENOMIC DNA]</scope>
    <source>
        <strain evidence="4">DSM 16346</strain>
    </source>
</reference>
<accession>A0A0J6FVU0</accession>
<dbReference type="GO" id="GO:0016747">
    <property type="term" value="F:acyltransferase activity, transferring groups other than amino-acyl groups"/>
    <property type="evidence" value="ECO:0007669"/>
    <property type="project" value="InterPro"/>
</dbReference>
<dbReference type="STRING" id="157733.AB986_04095"/>
<dbReference type="EMBL" id="LELK01000001">
    <property type="protein sequence ID" value="KMM38487.1"/>
    <property type="molecule type" value="Genomic_DNA"/>
</dbReference>
<dbReference type="AlphaFoldDB" id="A0A0J6FVU0"/>
<feature type="domain" description="N-acetyltransferase" evidence="3">
    <location>
        <begin position="141"/>
        <end position="279"/>
    </location>
</feature>
<dbReference type="InterPro" id="IPR000182">
    <property type="entry name" value="GNAT_dom"/>
</dbReference>
<dbReference type="Proteomes" id="UP000035996">
    <property type="component" value="Unassembled WGS sequence"/>
</dbReference>